<feature type="region of interest" description="Disordered" evidence="1">
    <location>
        <begin position="1"/>
        <end position="97"/>
    </location>
</feature>
<proteinExistence type="predicted"/>
<reference evidence="2 3" key="1">
    <citation type="submission" date="2024-09" db="EMBL/GenBank/DDBJ databases">
        <title>Chromosome-scale assembly of Riccia sorocarpa.</title>
        <authorList>
            <person name="Paukszto L."/>
        </authorList>
    </citation>
    <scope>NUCLEOTIDE SEQUENCE [LARGE SCALE GENOMIC DNA]</scope>
    <source>
        <strain evidence="2">LP-2024</strain>
        <tissue evidence="2">Aerial parts of the thallus</tissue>
    </source>
</reference>
<dbReference type="EMBL" id="JBJQOH010000006">
    <property type="protein sequence ID" value="KAL3684573.1"/>
    <property type="molecule type" value="Genomic_DNA"/>
</dbReference>
<evidence type="ECO:0000313" key="3">
    <source>
        <dbReference type="Proteomes" id="UP001633002"/>
    </source>
</evidence>
<organism evidence="2 3">
    <name type="scientific">Riccia sorocarpa</name>
    <dbReference type="NCBI Taxonomy" id="122646"/>
    <lineage>
        <taxon>Eukaryota</taxon>
        <taxon>Viridiplantae</taxon>
        <taxon>Streptophyta</taxon>
        <taxon>Embryophyta</taxon>
        <taxon>Marchantiophyta</taxon>
        <taxon>Marchantiopsida</taxon>
        <taxon>Marchantiidae</taxon>
        <taxon>Marchantiales</taxon>
        <taxon>Ricciaceae</taxon>
        <taxon>Riccia</taxon>
    </lineage>
</organism>
<accession>A0ABD3GZ86</accession>
<protein>
    <submittedName>
        <fullName evidence="2">Uncharacterized protein</fullName>
    </submittedName>
</protein>
<feature type="compositionally biased region" description="Basic and acidic residues" evidence="1">
    <location>
        <begin position="18"/>
        <end position="31"/>
    </location>
</feature>
<feature type="compositionally biased region" description="Gly residues" evidence="1">
    <location>
        <begin position="1"/>
        <end position="17"/>
    </location>
</feature>
<feature type="compositionally biased region" description="Basic and acidic residues" evidence="1">
    <location>
        <begin position="83"/>
        <end position="97"/>
    </location>
</feature>
<feature type="compositionally biased region" description="Basic residues" evidence="1">
    <location>
        <begin position="73"/>
        <end position="82"/>
    </location>
</feature>
<keyword evidence="3" id="KW-1185">Reference proteome</keyword>
<dbReference type="AlphaFoldDB" id="A0ABD3GZ86"/>
<dbReference type="Proteomes" id="UP001633002">
    <property type="component" value="Unassembled WGS sequence"/>
</dbReference>
<evidence type="ECO:0000256" key="1">
    <source>
        <dbReference type="SAM" id="MobiDB-lite"/>
    </source>
</evidence>
<sequence length="149" mass="16696">MPSRGQGGWRTRGAGGRGNRERDDKGKRPMVDPDPICEPVEETLDERELAPIIIGQPTAPSTQDEDGEGSSAGKKKKKKKKTVSKESHEASRARTETNHHIRHAWFKWFAVNVEHRNTFKQYNTLGTSVGVGRFIELMQTWSANIRSAA</sequence>
<comment type="caution">
    <text evidence="2">The sequence shown here is derived from an EMBL/GenBank/DDBJ whole genome shotgun (WGS) entry which is preliminary data.</text>
</comment>
<name>A0ABD3GZ86_9MARC</name>
<evidence type="ECO:0000313" key="2">
    <source>
        <dbReference type="EMBL" id="KAL3684573.1"/>
    </source>
</evidence>
<gene>
    <name evidence="2" type="ORF">R1sor_002595</name>
</gene>